<feature type="modified residue" description="4-aspartylphosphate" evidence="2">
    <location>
        <position position="50"/>
    </location>
</feature>
<dbReference type="SUPFAM" id="SSF46894">
    <property type="entry name" value="C-terminal effector domain of the bipartite response regulators"/>
    <property type="match status" value="1"/>
</dbReference>
<evidence type="ECO:0000313" key="6">
    <source>
        <dbReference type="Proteomes" id="UP000255024"/>
    </source>
</evidence>
<dbReference type="PANTHER" id="PTHR43214">
    <property type="entry name" value="TWO-COMPONENT RESPONSE REGULATOR"/>
    <property type="match status" value="1"/>
</dbReference>
<sequence length="215" mass="24874">MEKDTLLLELIKDFLNASDYFEVNYSFEDFSSFYSSFSAVCKNTDLIVMDFQLGDILAEQLVALFQLEKTDIPILVLTSHYNQSLIGYMLKLGIACYIPKYIRLMEFVTIMKEVLDKGHYISKEQFPYIKESIYDSSGELAIKKYNISKRELDIIYLLAQQCSAKEIGERLFIAPKTVENYKNTLFVKTGTKTIVGLVLWAVQRRIISIDLLYQT</sequence>
<accession>A0A378RKX0</accession>
<dbReference type="Gene3D" id="3.40.50.2300">
    <property type="match status" value="1"/>
</dbReference>
<dbReference type="InterPro" id="IPR016032">
    <property type="entry name" value="Sig_transdc_resp-reg_C-effctor"/>
</dbReference>
<name>A0A378RKX0_MYROD</name>
<protein>
    <submittedName>
        <fullName evidence="5">Nitrogen regulation protein C</fullName>
    </submittedName>
</protein>
<proteinExistence type="predicted"/>
<dbReference type="PROSITE" id="PS50043">
    <property type="entry name" value="HTH_LUXR_2"/>
    <property type="match status" value="1"/>
</dbReference>
<feature type="domain" description="HTH luxR-type" evidence="3">
    <location>
        <begin position="140"/>
        <end position="205"/>
    </location>
</feature>
<dbReference type="CDD" id="cd06170">
    <property type="entry name" value="LuxR_C_like"/>
    <property type="match status" value="1"/>
</dbReference>
<dbReference type="SMART" id="SM00421">
    <property type="entry name" value="HTH_LUXR"/>
    <property type="match status" value="1"/>
</dbReference>
<evidence type="ECO:0000259" key="3">
    <source>
        <dbReference type="PROSITE" id="PS50043"/>
    </source>
</evidence>
<keyword evidence="6" id="KW-1185">Reference proteome</keyword>
<feature type="domain" description="Response regulatory" evidence="4">
    <location>
        <begin position="1"/>
        <end position="115"/>
    </location>
</feature>
<dbReference type="InterPro" id="IPR000792">
    <property type="entry name" value="Tscrpt_reg_LuxR_C"/>
</dbReference>
<dbReference type="GO" id="GO:0006355">
    <property type="term" value="P:regulation of DNA-templated transcription"/>
    <property type="evidence" value="ECO:0007669"/>
    <property type="project" value="InterPro"/>
</dbReference>
<evidence type="ECO:0000256" key="1">
    <source>
        <dbReference type="ARBA" id="ARBA00023125"/>
    </source>
</evidence>
<evidence type="ECO:0000259" key="4">
    <source>
        <dbReference type="PROSITE" id="PS50110"/>
    </source>
</evidence>
<dbReference type="Pfam" id="PF00072">
    <property type="entry name" value="Response_reg"/>
    <property type="match status" value="1"/>
</dbReference>
<dbReference type="Pfam" id="PF00196">
    <property type="entry name" value="GerE"/>
    <property type="match status" value="1"/>
</dbReference>
<gene>
    <name evidence="5" type="primary">nreC_2</name>
    <name evidence="5" type="ORF">NCTC11179_00903</name>
</gene>
<dbReference type="RefSeq" id="WP_115091634.1">
    <property type="nucleotide sequence ID" value="NZ_CP068107.1"/>
</dbReference>
<keyword evidence="1" id="KW-0238">DNA-binding</keyword>
<dbReference type="Proteomes" id="UP000255024">
    <property type="component" value="Unassembled WGS sequence"/>
</dbReference>
<dbReference type="SUPFAM" id="SSF52172">
    <property type="entry name" value="CheY-like"/>
    <property type="match status" value="1"/>
</dbReference>
<evidence type="ECO:0000256" key="2">
    <source>
        <dbReference type="PROSITE-ProRule" id="PRU00169"/>
    </source>
</evidence>
<dbReference type="InterPro" id="IPR001789">
    <property type="entry name" value="Sig_transdc_resp-reg_receiver"/>
</dbReference>
<dbReference type="InterPro" id="IPR036388">
    <property type="entry name" value="WH-like_DNA-bd_sf"/>
</dbReference>
<keyword evidence="2" id="KW-0597">Phosphoprotein</keyword>
<dbReference type="PROSITE" id="PS50110">
    <property type="entry name" value="RESPONSE_REGULATORY"/>
    <property type="match status" value="1"/>
</dbReference>
<organism evidence="5 6">
    <name type="scientific">Myroides odoratus</name>
    <name type="common">Flavobacterium odoratum</name>
    <dbReference type="NCBI Taxonomy" id="256"/>
    <lineage>
        <taxon>Bacteria</taxon>
        <taxon>Pseudomonadati</taxon>
        <taxon>Bacteroidota</taxon>
        <taxon>Flavobacteriia</taxon>
        <taxon>Flavobacteriales</taxon>
        <taxon>Flavobacteriaceae</taxon>
        <taxon>Myroides</taxon>
    </lineage>
</organism>
<dbReference type="AlphaFoldDB" id="A0A378RKX0"/>
<dbReference type="EMBL" id="UGQL01000001">
    <property type="protein sequence ID" value="STZ27368.1"/>
    <property type="molecule type" value="Genomic_DNA"/>
</dbReference>
<dbReference type="InterPro" id="IPR011006">
    <property type="entry name" value="CheY-like_superfamily"/>
</dbReference>
<dbReference type="GO" id="GO:0000160">
    <property type="term" value="P:phosphorelay signal transduction system"/>
    <property type="evidence" value="ECO:0007669"/>
    <property type="project" value="InterPro"/>
</dbReference>
<evidence type="ECO:0000313" key="5">
    <source>
        <dbReference type="EMBL" id="STZ27368.1"/>
    </source>
</evidence>
<reference evidence="5 6" key="1">
    <citation type="submission" date="2018-06" db="EMBL/GenBank/DDBJ databases">
        <authorList>
            <consortium name="Pathogen Informatics"/>
            <person name="Doyle S."/>
        </authorList>
    </citation>
    <scope>NUCLEOTIDE SEQUENCE [LARGE SCALE GENOMIC DNA]</scope>
    <source>
        <strain evidence="5 6">NCTC11179</strain>
    </source>
</reference>
<dbReference type="GO" id="GO:0003677">
    <property type="term" value="F:DNA binding"/>
    <property type="evidence" value="ECO:0007669"/>
    <property type="project" value="UniProtKB-KW"/>
</dbReference>
<dbReference type="InterPro" id="IPR039420">
    <property type="entry name" value="WalR-like"/>
</dbReference>
<dbReference type="Gene3D" id="1.10.10.10">
    <property type="entry name" value="Winged helix-like DNA-binding domain superfamily/Winged helix DNA-binding domain"/>
    <property type="match status" value="1"/>
</dbReference>